<keyword evidence="3" id="KW-1185">Reference proteome</keyword>
<proteinExistence type="predicted"/>
<reference evidence="2 3" key="1">
    <citation type="submission" date="2024-06" db="EMBL/GenBank/DDBJ databases">
        <title>The Natural Products Discovery Center: Release of the First 8490 Sequenced Strains for Exploring Actinobacteria Biosynthetic Diversity.</title>
        <authorList>
            <person name="Kalkreuter E."/>
            <person name="Kautsar S.A."/>
            <person name="Yang D."/>
            <person name="Bader C.D."/>
            <person name="Teijaro C.N."/>
            <person name="Fluegel L."/>
            <person name="Davis C.M."/>
            <person name="Simpson J.R."/>
            <person name="Lauterbach L."/>
            <person name="Steele A.D."/>
            <person name="Gui C."/>
            <person name="Meng S."/>
            <person name="Li G."/>
            <person name="Viehrig K."/>
            <person name="Ye F."/>
            <person name="Su P."/>
            <person name="Kiefer A.F."/>
            <person name="Nichols A."/>
            <person name="Cepeda A.J."/>
            <person name="Yan W."/>
            <person name="Fan B."/>
            <person name="Jiang Y."/>
            <person name="Adhikari A."/>
            <person name="Zheng C.-J."/>
            <person name="Schuster L."/>
            <person name="Cowan T.M."/>
            <person name="Smanski M.J."/>
            <person name="Chevrette M.G."/>
            <person name="De Carvalho L.P.S."/>
            <person name="Shen B."/>
        </authorList>
    </citation>
    <scope>NUCLEOTIDE SEQUENCE [LARGE SCALE GENOMIC DNA]</scope>
    <source>
        <strain evidence="2 3">NPDC006286</strain>
    </source>
</reference>
<dbReference type="Pfam" id="PF25547">
    <property type="entry name" value="WXG100_2"/>
    <property type="match status" value="1"/>
</dbReference>
<sequence length="129" mass="13488">MSMLPSPIPHPLDYCPWEVPAGSTRRWTGSSASSGRRGNERAVWDLADQWYGVADVLAGRRNDATTTAAGEVRSGYGGVGLVAQAFDIAWGKLAEGEDAPLHVLVAATGELGKLVDSCGCDSEGAKLEA</sequence>
<comment type="caution">
    <text evidence="2">The sequence shown here is derived from an EMBL/GenBank/DDBJ whole genome shotgun (WGS) entry which is preliminary data.</text>
</comment>
<name>A0ABV2VKS2_9ACTN</name>
<dbReference type="EMBL" id="JBEXRX010000040">
    <property type="protein sequence ID" value="MEU0153400.1"/>
    <property type="molecule type" value="Genomic_DNA"/>
</dbReference>
<organism evidence="2 3">
    <name type="scientific">Micromonospora fulviviridis</name>
    <dbReference type="NCBI Taxonomy" id="47860"/>
    <lineage>
        <taxon>Bacteria</taxon>
        <taxon>Bacillati</taxon>
        <taxon>Actinomycetota</taxon>
        <taxon>Actinomycetes</taxon>
        <taxon>Micromonosporales</taxon>
        <taxon>Micromonosporaceae</taxon>
        <taxon>Micromonospora</taxon>
    </lineage>
</organism>
<evidence type="ECO:0000313" key="2">
    <source>
        <dbReference type="EMBL" id="MEU0153400.1"/>
    </source>
</evidence>
<evidence type="ECO:0000259" key="1">
    <source>
        <dbReference type="Pfam" id="PF25547"/>
    </source>
</evidence>
<dbReference type="Proteomes" id="UP001550348">
    <property type="component" value="Unassembled WGS sequence"/>
</dbReference>
<gene>
    <name evidence="2" type="ORF">ABZ071_16045</name>
</gene>
<dbReference type="InterPro" id="IPR057746">
    <property type="entry name" value="CpnT-like_N"/>
</dbReference>
<evidence type="ECO:0000313" key="3">
    <source>
        <dbReference type="Proteomes" id="UP001550348"/>
    </source>
</evidence>
<protein>
    <recommendedName>
        <fullName evidence="1">Outer membrane channel protein CpnT-like N-terminal domain-containing protein</fullName>
    </recommendedName>
</protein>
<dbReference type="RefSeq" id="WP_355665215.1">
    <property type="nucleotide sequence ID" value="NZ_JBEXRX010000040.1"/>
</dbReference>
<accession>A0ABV2VKS2</accession>
<feature type="domain" description="Outer membrane channel protein CpnT-like N-terminal" evidence="1">
    <location>
        <begin position="37"/>
        <end position="127"/>
    </location>
</feature>